<protein>
    <submittedName>
        <fullName evidence="2">Glycosyltransferase family 25 protein</fullName>
    </submittedName>
</protein>
<accession>A0AAW8Z6M5</accession>
<comment type="caution">
    <text evidence="2">The sequence shown here is derived from an EMBL/GenBank/DDBJ whole genome shotgun (WGS) entry which is preliminary data.</text>
</comment>
<dbReference type="CDD" id="cd06532">
    <property type="entry name" value="Glyco_transf_25"/>
    <property type="match status" value="1"/>
</dbReference>
<feature type="domain" description="Glycosyl transferase family 25" evidence="1">
    <location>
        <begin position="2"/>
        <end position="173"/>
    </location>
</feature>
<name>A0AAW8Z6M5_9GAMM</name>
<dbReference type="InterPro" id="IPR002654">
    <property type="entry name" value="Glyco_trans_25"/>
</dbReference>
<dbReference type="Pfam" id="PF01755">
    <property type="entry name" value="Glyco_transf_25"/>
    <property type="match status" value="1"/>
</dbReference>
<gene>
    <name evidence="2" type="ORF">MSG88_12465</name>
</gene>
<evidence type="ECO:0000259" key="1">
    <source>
        <dbReference type="Pfam" id="PF01755"/>
    </source>
</evidence>
<evidence type="ECO:0000313" key="3">
    <source>
        <dbReference type="Proteomes" id="UP001284654"/>
    </source>
</evidence>
<sequence length="254" mass="29404">MKNFVISLSSALERRHHITQVFNEQGIDFEFFDAITPEKAYDLKEKYFPECCSDNISAAELACAMSHIAVWLHAKELGLKYVAIFEDDIYLGGNANLFLNCSNWIPKNIDVIKLETFLTKIFLGDSAGNIHNRSLYQLKHFHFGGAGYILSLKAIDCLLTEIKMKKNILPIDWVLFYNPIYDNCIKVYQLSPALCIQDKVKNKEITFESSLEEGRVQFETPKIKVKFINKIKRELIRLIKQVKGLFFSRIVYFK</sequence>
<dbReference type="AlphaFoldDB" id="A0AAW8Z6M5"/>
<organism evidence="2 3">
    <name type="scientific">Acinetobacter indicus</name>
    <dbReference type="NCBI Taxonomy" id="756892"/>
    <lineage>
        <taxon>Bacteria</taxon>
        <taxon>Pseudomonadati</taxon>
        <taxon>Pseudomonadota</taxon>
        <taxon>Gammaproteobacteria</taxon>
        <taxon>Moraxellales</taxon>
        <taxon>Moraxellaceae</taxon>
        <taxon>Acinetobacter</taxon>
    </lineage>
</organism>
<evidence type="ECO:0000313" key="2">
    <source>
        <dbReference type="EMBL" id="MDV4316547.1"/>
    </source>
</evidence>
<dbReference type="Proteomes" id="UP001284654">
    <property type="component" value="Unassembled WGS sequence"/>
</dbReference>
<reference evidence="2" key="1">
    <citation type="submission" date="2023-10" db="EMBL/GenBank/DDBJ databases">
        <authorList>
            <person name="Sykes E.M.E."/>
            <person name="Khan I.U.H."/>
            <person name="Kumar A."/>
        </authorList>
    </citation>
    <scope>NUCLEOTIDE SEQUENCE</scope>
    <source>
        <strain evidence="2">IK5</strain>
    </source>
</reference>
<dbReference type="RefSeq" id="WP_168390311.1">
    <property type="nucleotide sequence ID" value="NZ_JAAZRG010000021.1"/>
</dbReference>
<proteinExistence type="predicted"/>
<dbReference type="EMBL" id="JAWJYY010000001">
    <property type="protein sequence ID" value="MDV4316547.1"/>
    <property type="molecule type" value="Genomic_DNA"/>
</dbReference>